<protein>
    <submittedName>
        <fullName evidence="2">Uncharacterized protein</fullName>
    </submittedName>
</protein>
<name>A0AAN6XV96_9PEZI</name>
<reference evidence="2" key="1">
    <citation type="journal article" date="2023" name="Mol. Phylogenet. Evol.">
        <title>Genome-scale phylogeny and comparative genomics of the fungal order Sordariales.</title>
        <authorList>
            <person name="Hensen N."/>
            <person name="Bonometti L."/>
            <person name="Westerberg I."/>
            <person name="Brannstrom I.O."/>
            <person name="Guillou S."/>
            <person name="Cros-Aarteil S."/>
            <person name="Calhoun S."/>
            <person name="Haridas S."/>
            <person name="Kuo A."/>
            <person name="Mondo S."/>
            <person name="Pangilinan J."/>
            <person name="Riley R."/>
            <person name="LaButti K."/>
            <person name="Andreopoulos B."/>
            <person name="Lipzen A."/>
            <person name="Chen C."/>
            <person name="Yan M."/>
            <person name="Daum C."/>
            <person name="Ng V."/>
            <person name="Clum A."/>
            <person name="Steindorff A."/>
            <person name="Ohm R.A."/>
            <person name="Martin F."/>
            <person name="Silar P."/>
            <person name="Natvig D.O."/>
            <person name="Lalanne C."/>
            <person name="Gautier V."/>
            <person name="Ament-Velasquez S.L."/>
            <person name="Kruys A."/>
            <person name="Hutchinson M.I."/>
            <person name="Powell A.J."/>
            <person name="Barry K."/>
            <person name="Miller A.N."/>
            <person name="Grigoriev I.V."/>
            <person name="Debuchy R."/>
            <person name="Gladieux P."/>
            <person name="Hiltunen Thoren M."/>
            <person name="Johannesson H."/>
        </authorList>
    </citation>
    <scope>NUCLEOTIDE SEQUENCE</scope>
    <source>
        <strain evidence="2">PSN293</strain>
    </source>
</reference>
<feature type="region of interest" description="Disordered" evidence="1">
    <location>
        <begin position="406"/>
        <end position="427"/>
    </location>
</feature>
<organism evidence="2 3">
    <name type="scientific">Rhypophila decipiens</name>
    <dbReference type="NCBI Taxonomy" id="261697"/>
    <lineage>
        <taxon>Eukaryota</taxon>
        <taxon>Fungi</taxon>
        <taxon>Dikarya</taxon>
        <taxon>Ascomycota</taxon>
        <taxon>Pezizomycotina</taxon>
        <taxon>Sordariomycetes</taxon>
        <taxon>Sordariomycetidae</taxon>
        <taxon>Sordariales</taxon>
        <taxon>Naviculisporaceae</taxon>
        <taxon>Rhypophila</taxon>
    </lineage>
</organism>
<feature type="region of interest" description="Disordered" evidence="1">
    <location>
        <begin position="1"/>
        <end position="21"/>
    </location>
</feature>
<evidence type="ECO:0000256" key="1">
    <source>
        <dbReference type="SAM" id="MobiDB-lite"/>
    </source>
</evidence>
<gene>
    <name evidence="2" type="ORF">QBC37DRAFT_355104</name>
</gene>
<reference evidence="2" key="2">
    <citation type="submission" date="2023-05" db="EMBL/GenBank/DDBJ databases">
        <authorList>
            <consortium name="Lawrence Berkeley National Laboratory"/>
            <person name="Steindorff A."/>
            <person name="Hensen N."/>
            <person name="Bonometti L."/>
            <person name="Westerberg I."/>
            <person name="Brannstrom I.O."/>
            <person name="Guillou S."/>
            <person name="Cros-Aarteil S."/>
            <person name="Calhoun S."/>
            <person name="Haridas S."/>
            <person name="Kuo A."/>
            <person name="Mondo S."/>
            <person name="Pangilinan J."/>
            <person name="Riley R."/>
            <person name="Labutti K."/>
            <person name="Andreopoulos B."/>
            <person name="Lipzen A."/>
            <person name="Chen C."/>
            <person name="Yanf M."/>
            <person name="Daum C."/>
            <person name="Ng V."/>
            <person name="Clum A."/>
            <person name="Ohm R."/>
            <person name="Martin F."/>
            <person name="Silar P."/>
            <person name="Natvig D."/>
            <person name="Lalanne C."/>
            <person name="Gautier V."/>
            <person name="Ament-Velasquez S.L."/>
            <person name="Kruys A."/>
            <person name="Hutchinson M.I."/>
            <person name="Powell A.J."/>
            <person name="Barry K."/>
            <person name="Miller A.N."/>
            <person name="Grigoriev I.V."/>
            <person name="Debuchy R."/>
            <person name="Gladieux P."/>
            <person name="Thoren M.H."/>
            <person name="Johannesson H."/>
        </authorList>
    </citation>
    <scope>NUCLEOTIDE SEQUENCE</scope>
    <source>
        <strain evidence="2">PSN293</strain>
    </source>
</reference>
<evidence type="ECO:0000313" key="3">
    <source>
        <dbReference type="Proteomes" id="UP001301769"/>
    </source>
</evidence>
<feature type="compositionally biased region" description="Basic residues" evidence="1">
    <location>
        <begin position="1"/>
        <end position="18"/>
    </location>
</feature>
<accession>A0AAN6XV96</accession>
<feature type="compositionally biased region" description="Low complexity" evidence="1">
    <location>
        <begin position="413"/>
        <end position="427"/>
    </location>
</feature>
<dbReference type="EMBL" id="MU858288">
    <property type="protein sequence ID" value="KAK4207544.1"/>
    <property type="molecule type" value="Genomic_DNA"/>
</dbReference>
<keyword evidence="3" id="KW-1185">Reference proteome</keyword>
<evidence type="ECO:0000313" key="2">
    <source>
        <dbReference type="EMBL" id="KAK4207544.1"/>
    </source>
</evidence>
<dbReference type="Proteomes" id="UP001301769">
    <property type="component" value="Unassembled WGS sequence"/>
</dbReference>
<comment type="caution">
    <text evidence="2">The sequence shown here is derived from an EMBL/GenBank/DDBJ whole genome shotgun (WGS) entry which is preliminary data.</text>
</comment>
<dbReference type="AlphaFoldDB" id="A0AAN6XV96"/>
<proteinExistence type="predicted"/>
<sequence>MGHHRHHRHRHRCRRRSKSVPAVEAIQPLPPPVAPKLFSHIHPIYLEECVQGGIGQYVSVSVLDPVMRVERSGGNDPCGKPMYRIVLSFRMQLSINRRGNELQRDNRLFDSVSVRYLYRSGEKHDLLPKGDNIVTDIGLSHETGKSSEIEAGVAGFAGHIAPGLTVHAQHASKLTYERRVASWRKALTYEAYPPLLEQKSGGGLAALFAPALHTPVPEPQGFRVSSSHAHDCTCRRFRRCRRRLSRHNSYDCAAHWTGQTEAQLHLWTPEIYENLNSPLTVTREVSADEIDDILNGNGASSYGRHVLRKYLHFDFDVEVRLREIGRGFLNLFKSSSKPPEIRAKSEHGKPLPTDKFQFCVTCCTERINWPQFETRDLQTEAEEQTARHGYVRRLQSTEEYEDTFNNSLPTVETSSSGTAAAASPSQL</sequence>